<keyword evidence="2" id="KW-1185">Reference proteome</keyword>
<protein>
    <submittedName>
        <fullName evidence="1">Uncharacterized protein</fullName>
    </submittedName>
</protein>
<gene>
    <name evidence="1" type="ORF">ACFOKJ_15095</name>
</gene>
<dbReference type="EMBL" id="JBHRYH010000045">
    <property type="protein sequence ID" value="MFC3627444.1"/>
    <property type="molecule type" value="Genomic_DNA"/>
</dbReference>
<dbReference type="Proteomes" id="UP001595636">
    <property type="component" value="Unassembled WGS sequence"/>
</dbReference>
<organism evidence="1 2">
    <name type="scientific">Vogesella amnigena</name>
    <dbReference type="NCBI Taxonomy" id="1507449"/>
    <lineage>
        <taxon>Bacteria</taxon>
        <taxon>Pseudomonadati</taxon>
        <taxon>Pseudomonadota</taxon>
        <taxon>Betaproteobacteria</taxon>
        <taxon>Neisseriales</taxon>
        <taxon>Chromobacteriaceae</taxon>
        <taxon>Vogesella</taxon>
    </lineage>
</organism>
<comment type="caution">
    <text evidence="1">The sequence shown here is derived from an EMBL/GenBank/DDBJ whole genome shotgun (WGS) entry which is preliminary data.</text>
</comment>
<evidence type="ECO:0000313" key="1">
    <source>
        <dbReference type="EMBL" id="MFC3627444.1"/>
    </source>
</evidence>
<proteinExistence type="predicted"/>
<name>A0ABV7TXF5_9NEIS</name>
<sequence>MATLVLINMADLEAALDWSSAGDPFENQAFIDRLTGSLHFQSLHGDFGEELPEDIEDGTHYIAMPHRNDLDLGRELVFEFASSKAPQLEAQLHSVFRQKGAYGKFKAILERAHLLEQWYEFEGAATKAALLRWAEDNGFAVGRKSDA</sequence>
<dbReference type="RefSeq" id="WP_390281093.1">
    <property type="nucleotide sequence ID" value="NZ_JBHRYH010000045.1"/>
</dbReference>
<reference evidence="2" key="1">
    <citation type="journal article" date="2019" name="Int. J. Syst. Evol. Microbiol.">
        <title>The Global Catalogue of Microorganisms (GCM) 10K type strain sequencing project: providing services to taxonomists for standard genome sequencing and annotation.</title>
        <authorList>
            <consortium name="The Broad Institute Genomics Platform"/>
            <consortium name="The Broad Institute Genome Sequencing Center for Infectious Disease"/>
            <person name="Wu L."/>
            <person name="Ma J."/>
        </authorList>
    </citation>
    <scope>NUCLEOTIDE SEQUENCE [LARGE SCALE GENOMIC DNA]</scope>
    <source>
        <strain evidence="2">KCTC 42195</strain>
    </source>
</reference>
<evidence type="ECO:0000313" key="2">
    <source>
        <dbReference type="Proteomes" id="UP001595636"/>
    </source>
</evidence>
<accession>A0ABV7TXF5</accession>